<evidence type="ECO:0000256" key="5">
    <source>
        <dbReference type="ARBA" id="ARBA00022485"/>
    </source>
</evidence>
<keyword evidence="6" id="KW-0816">Tricarboxylic acid cycle</keyword>
<evidence type="ECO:0000259" key="14">
    <source>
        <dbReference type="PROSITE" id="PS51379"/>
    </source>
</evidence>
<evidence type="ECO:0000256" key="3">
    <source>
        <dbReference type="ARBA" id="ARBA00009433"/>
    </source>
</evidence>
<dbReference type="InterPro" id="IPR025192">
    <property type="entry name" value="Succ_DH/fum_Rdtase_N"/>
</dbReference>
<comment type="cofactor">
    <cofactor evidence="2">
        <name>[4Fe-4S] cluster</name>
        <dbReference type="ChEBI" id="CHEBI:49883"/>
    </cofactor>
</comment>
<dbReference type="InterPro" id="IPR017900">
    <property type="entry name" value="4Fe4S_Fe_S_CS"/>
</dbReference>
<dbReference type="NCBIfam" id="TIGR00384">
    <property type="entry name" value="dhsB"/>
    <property type="match status" value="1"/>
</dbReference>
<keyword evidence="9" id="KW-0560">Oxidoreductase</keyword>
<accession>A0A3G1KPL8</accession>
<gene>
    <name evidence="15" type="ORF">DCMF_06100</name>
</gene>
<dbReference type="Pfam" id="PF13085">
    <property type="entry name" value="Fer2_3"/>
    <property type="match status" value="1"/>
</dbReference>
<dbReference type="OrthoDB" id="9804391at2"/>
<dbReference type="KEGG" id="fwa:DCMF_06100"/>
<keyword evidence="12" id="KW-0003">3Fe-4S</keyword>
<dbReference type="InterPro" id="IPR017896">
    <property type="entry name" value="4Fe4S_Fe-S-bd"/>
</dbReference>
<protein>
    <recommendedName>
        <fullName evidence="4">succinate dehydrogenase</fullName>
        <ecNumber evidence="4">1.3.5.1</ecNumber>
    </recommendedName>
</protein>
<dbReference type="AlphaFoldDB" id="A0A3G1KPL8"/>
<dbReference type="NCBIfam" id="NF006391">
    <property type="entry name" value="PRK08640.1"/>
    <property type="match status" value="1"/>
</dbReference>
<dbReference type="InterPro" id="IPR004489">
    <property type="entry name" value="Succ_DH/fum_Rdtase_Fe-S"/>
</dbReference>
<dbReference type="PANTHER" id="PTHR11921:SF29">
    <property type="entry name" value="SUCCINATE DEHYDROGENASE [UBIQUINONE] IRON-SULFUR SUBUNIT, MITOCHONDRIAL"/>
    <property type="match status" value="1"/>
</dbReference>
<keyword evidence="7" id="KW-0001">2Fe-2S</keyword>
<keyword evidence="11" id="KW-0411">Iron-sulfur</keyword>
<dbReference type="Proteomes" id="UP000323521">
    <property type="component" value="Chromosome"/>
</dbReference>
<dbReference type="Gene3D" id="3.10.20.30">
    <property type="match status" value="1"/>
</dbReference>
<dbReference type="PROSITE" id="PS51379">
    <property type="entry name" value="4FE4S_FER_2"/>
    <property type="match status" value="1"/>
</dbReference>
<feature type="domain" description="4Fe-4S ferredoxin-type" evidence="14">
    <location>
        <begin position="150"/>
        <end position="181"/>
    </location>
</feature>
<dbReference type="GO" id="GO:0046872">
    <property type="term" value="F:metal ion binding"/>
    <property type="evidence" value="ECO:0007669"/>
    <property type="project" value="UniProtKB-KW"/>
</dbReference>
<dbReference type="EMBL" id="CP017634">
    <property type="protein sequence ID" value="ATW24412.1"/>
    <property type="molecule type" value="Genomic_DNA"/>
</dbReference>
<evidence type="ECO:0000313" key="15">
    <source>
        <dbReference type="EMBL" id="ATW24412.1"/>
    </source>
</evidence>
<dbReference type="GO" id="GO:0009055">
    <property type="term" value="F:electron transfer activity"/>
    <property type="evidence" value="ECO:0007669"/>
    <property type="project" value="InterPro"/>
</dbReference>
<proteinExistence type="inferred from homology"/>
<dbReference type="EC" id="1.3.5.1" evidence="4"/>
<dbReference type="GO" id="GO:0051537">
    <property type="term" value="F:2 iron, 2 sulfur cluster binding"/>
    <property type="evidence" value="ECO:0007669"/>
    <property type="project" value="UniProtKB-KW"/>
</dbReference>
<evidence type="ECO:0000256" key="12">
    <source>
        <dbReference type="ARBA" id="ARBA00023291"/>
    </source>
</evidence>
<dbReference type="InterPro" id="IPR009051">
    <property type="entry name" value="Helical_ferredxn"/>
</dbReference>
<dbReference type="Pfam" id="PF13183">
    <property type="entry name" value="Fer4_8"/>
    <property type="match status" value="1"/>
</dbReference>
<evidence type="ECO:0000256" key="2">
    <source>
        <dbReference type="ARBA" id="ARBA00001966"/>
    </source>
</evidence>
<dbReference type="SUPFAM" id="SSF46548">
    <property type="entry name" value="alpha-helical ferredoxin"/>
    <property type="match status" value="1"/>
</dbReference>
<dbReference type="GO" id="GO:0008177">
    <property type="term" value="F:succinate dehydrogenase (quinone) activity"/>
    <property type="evidence" value="ECO:0007669"/>
    <property type="project" value="UniProtKB-EC"/>
</dbReference>
<evidence type="ECO:0000256" key="11">
    <source>
        <dbReference type="ARBA" id="ARBA00023014"/>
    </source>
</evidence>
<dbReference type="PANTHER" id="PTHR11921">
    <property type="entry name" value="SUCCINATE DEHYDROGENASE IRON-SULFUR PROTEIN"/>
    <property type="match status" value="1"/>
</dbReference>
<keyword evidence="8" id="KW-0479">Metal-binding</keyword>
<keyword evidence="5" id="KW-0004">4Fe-4S</keyword>
<evidence type="ECO:0000256" key="6">
    <source>
        <dbReference type="ARBA" id="ARBA00022532"/>
    </source>
</evidence>
<evidence type="ECO:0000256" key="7">
    <source>
        <dbReference type="ARBA" id="ARBA00022714"/>
    </source>
</evidence>
<dbReference type="GO" id="GO:0006099">
    <property type="term" value="P:tricarboxylic acid cycle"/>
    <property type="evidence" value="ECO:0007669"/>
    <property type="project" value="UniProtKB-KW"/>
</dbReference>
<dbReference type="InterPro" id="IPR012675">
    <property type="entry name" value="Beta-grasp_dom_sf"/>
</dbReference>
<dbReference type="FunFam" id="3.10.20.30:FF:000018">
    <property type="entry name" value="Succinate dehydrogenase iron-sulfur subunit"/>
    <property type="match status" value="1"/>
</dbReference>
<evidence type="ECO:0000256" key="10">
    <source>
        <dbReference type="ARBA" id="ARBA00023004"/>
    </source>
</evidence>
<comment type="cofactor">
    <cofactor evidence="13">
        <name>[2Fe-2S] cluster</name>
        <dbReference type="ChEBI" id="CHEBI:190135"/>
    </cofactor>
</comment>
<dbReference type="PROSITE" id="PS00198">
    <property type="entry name" value="4FE4S_FER_1"/>
    <property type="match status" value="1"/>
</dbReference>
<evidence type="ECO:0000256" key="13">
    <source>
        <dbReference type="ARBA" id="ARBA00034078"/>
    </source>
</evidence>
<comment type="cofactor">
    <cofactor evidence="1">
        <name>[3Fe-4S] cluster</name>
        <dbReference type="ChEBI" id="CHEBI:21137"/>
    </cofactor>
</comment>
<organism evidence="15 16">
    <name type="scientific">Formimonas warabiya</name>
    <dbReference type="NCBI Taxonomy" id="1761012"/>
    <lineage>
        <taxon>Bacteria</taxon>
        <taxon>Bacillati</taxon>
        <taxon>Bacillota</taxon>
        <taxon>Clostridia</taxon>
        <taxon>Eubacteriales</taxon>
        <taxon>Peptococcaceae</taxon>
        <taxon>Candidatus Formimonas</taxon>
    </lineage>
</organism>
<keyword evidence="10" id="KW-0408">Iron</keyword>
<comment type="similarity">
    <text evidence="3">Belongs to the succinate dehydrogenase/fumarate reductase iron-sulfur protein family.</text>
</comment>
<dbReference type="GO" id="GO:0051539">
    <property type="term" value="F:4 iron, 4 sulfur cluster binding"/>
    <property type="evidence" value="ECO:0007669"/>
    <property type="project" value="UniProtKB-KW"/>
</dbReference>
<keyword evidence="16" id="KW-1185">Reference proteome</keyword>
<sequence>MDKQIQLKIKRQDQPGAGPYWEEFRVPYKPNMNIVSVLMEIRKNPVNARGESTNPVVWECNCLEEVCGACTMLINGVPRQSCSALIDKIYEKTGFGTPITLAPLSKFPVIRDLMVDRKIMFDNLKKVKAWVPVDGSFAIGRGPRFTDRAHRWAYIISRCMTCGCCMEACPNVSAKSQFIGPAAIAQVRLFNVHPIGAMHQEERLEALVGAGGIQECGNAQNCRQVCPKEIPLTTHIAAMNRQSLKYTLKRWFTT</sequence>
<dbReference type="GO" id="GO:0051538">
    <property type="term" value="F:3 iron, 4 sulfur cluster binding"/>
    <property type="evidence" value="ECO:0007669"/>
    <property type="project" value="UniProtKB-KW"/>
</dbReference>
<evidence type="ECO:0000313" key="16">
    <source>
        <dbReference type="Proteomes" id="UP000323521"/>
    </source>
</evidence>
<dbReference type="InterPro" id="IPR050573">
    <property type="entry name" value="SDH/FRD_Iron-Sulfur"/>
</dbReference>
<evidence type="ECO:0000256" key="9">
    <source>
        <dbReference type="ARBA" id="ARBA00023002"/>
    </source>
</evidence>
<reference evidence="15 16" key="1">
    <citation type="submission" date="2016-10" db="EMBL/GenBank/DDBJ databases">
        <title>Complete Genome Sequence of Peptococcaceae strain DCMF.</title>
        <authorList>
            <person name="Edwards R.J."/>
            <person name="Holland S.I."/>
            <person name="Deshpande N.P."/>
            <person name="Wong Y.K."/>
            <person name="Ertan H."/>
            <person name="Manefield M."/>
            <person name="Russell T.L."/>
            <person name="Lee M.J."/>
        </authorList>
    </citation>
    <scope>NUCLEOTIDE SEQUENCE [LARGE SCALE GENOMIC DNA]</scope>
    <source>
        <strain evidence="15 16">DCMF</strain>
    </source>
</reference>
<dbReference type="InterPro" id="IPR036010">
    <property type="entry name" value="2Fe-2S_ferredoxin-like_sf"/>
</dbReference>
<dbReference type="FunFam" id="1.10.1060.10:FF:000005">
    <property type="entry name" value="Succinate dehydrogenase iron-sulfur subunit"/>
    <property type="match status" value="1"/>
</dbReference>
<dbReference type="GO" id="GO:0022904">
    <property type="term" value="P:respiratory electron transport chain"/>
    <property type="evidence" value="ECO:0007669"/>
    <property type="project" value="TreeGrafter"/>
</dbReference>
<name>A0A3G1KPL8_FORW1</name>
<evidence type="ECO:0000256" key="8">
    <source>
        <dbReference type="ARBA" id="ARBA00022723"/>
    </source>
</evidence>
<evidence type="ECO:0000256" key="1">
    <source>
        <dbReference type="ARBA" id="ARBA00001927"/>
    </source>
</evidence>
<dbReference type="Gene3D" id="1.10.1060.10">
    <property type="entry name" value="Alpha-helical ferredoxin"/>
    <property type="match status" value="1"/>
</dbReference>
<evidence type="ECO:0000256" key="4">
    <source>
        <dbReference type="ARBA" id="ARBA00012792"/>
    </source>
</evidence>
<dbReference type="SUPFAM" id="SSF54292">
    <property type="entry name" value="2Fe-2S ferredoxin-like"/>
    <property type="match status" value="1"/>
</dbReference>
<dbReference type="RefSeq" id="WP_148133603.1">
    <property type="nucleotide sequence ID" value="NZ_CP017634.1"/>
</dbReference>